<dbReference type="AlphaFoldDB" id="A0A4Q0MGK7"/>
<comment type="caution">
    <text evidence="2">The sequence shown here is derived from an EMBL/GenBank/DDBJ whole genome shotgun (WGS) entry which is preliminary data.</text>
</comment>
<sequence>MKSLSLYLLSLLAILTVSVKAQQANLASDQNPRYKESQQQYMKNADSLTKNQGTTVQQTYKAYDWYEARLERRQQRREWRHQENLNNGYYYNNYWQGYYNPYNWRSSGFYIQPSLYFRWNNGRGYWR</sequence>
<organism evidence="2 3">
    <name type="scientific">Arcticibacter tournemirensis</name>
    <dbReference type="NCBI Taxonomy" id="699437"/>
    <lineage>
        <taxon>Bacteria</taxon>
        <taxon>Pseudomonadati</taxon>
        <taxon>Bacteroidota</taxon>
        <taxon>Sphingobacteriia</taxon>
        <taxon>Sphingobacteriales</taxon>
        <taxon>Sphingobacteriaceae</taxon>
        <taxon>Arcticibacter</taxon>
    </lineage>
</organism>
<evidence type="ECO:0008006" key="4">
    <source>
        <dbReference type="Google" id="ProtNLM"/>
    </source>
</evidence>
<protein>
    <recommendedName>
        <fullName evidence="4">DUF3300 domain-containing protein</fullName>
    </recommendedName>
</protein>
<proteinExistence type="predicted"/>
<gene>
    <name evidence="2" type="ORF">EKH83_02035</name>
</gene>
<dbReference type="EMBL" id="RXOC01000001">
    <property type="protein sequence ID" value="RXF72524.1"/>
    <property type="molecule type" value="Genomic_DNA"/>
</dbReference>
<evidence type="ECO:0000313" key="3">
    <source>
        <dbReference type="Proteomes" id="UP000290848"/>
    </source>
</evidence>
<name>A0A4Q0MGK7_9SPHI</name>
<evidence type="ECO:0000256" key="1">
    <source>
        <dbReference type="SAM" id="SignalP"/>
    </source>
</evidence>
<keyword evidence="1" id="KW-0732">Signal</keyword>
<feature type="chain" id="PRO_5020367828" description="DUF3300 domain-containing protein" evidence="1">
    <location>
        <begin position="22"/>
        <end position="127"/>
    </location>
</feature>
<reference evidence="2 3" key="1">
    <citation type="submission" date="2018-12" db="EMBL/GenBank/DDBJ databases">
        <title>The Draft Genome Sequence of the Soil Bacterium Pedobacter tournemirensis R1.</title>
        <authorList>
            <person name="He J."/>
        </authorList>
    </citation>
    <scope>NUCLEOTIDE SEQUENCE [LARGE SCALE GENOMIC DNA]</scope>
    <source>
        <strain evidence="2 3">R1</strain>
    </source>
</reference>
<dbReference type="Proteomes" id="UP000290848">
    <property type="component" value="Unassembled WGS sequence"/>
</dbReference>
<accession>A0A4Q0MGK7</accession>
<feature type="signal peptide" evidence="1">
    <location>
        <begin position="1"/>
        <end position="21"/>
    </location>
</feature>
<evidence type="ECO:0000313" key="2">
    <source>
        <dbReference type="EMBL" id="RXF72524.1"/>
    </source>
</evidence>
<dbReference type="RefSeq" id="WP_128767708.1">
    <property type="nucleotide sequence ID" value="NZ_RXOC01000001.1"/>
</dbReference>